<feature type="binding site" evidence="10">
    <location>
        <position position="40"/>
    </location>
    <ligand>
        <name>Mg(2+)</name>
        <dbReference type="ChEBI" id="CHEBI:18420"/>
    </ligand>
</feature>
<evidence type="ECO:0000313" key="12">
    <source>
        <dbReference type="EMBL" id="MBC8569260.1"/>
    </source>
</evidence>
<feature type="binding site" evidence="10">
    <location>
        <begin position="176"/>
        <end position="177"/>
    </location>
    <ligand>
        <name>substrate</name>
    </ligand>
</feature>
<evidence type="ECO:0000256" key="1">
    <source>
        <dbReference type="ARBA" id="ARBA00008023"/>
    </source>
</evidence>
<feature type="binding site" evidence="10">
    <location>
        <begin position="7"/>
        <end position="12"/>
    </location>
    <ligand>
        <name>substrate</name>
    </ligand>
</feature>
<dbReference type="CDD" id="cd00515">
    <property type="entry name" value="HAM1"/>
    <property type="match status" value="1"/>
</dbReference>
<dbReference type="EMBL" id="JACRTC010000001">
    <property type="protein sequence ID" value="MBC8569260.1"/>
    <property type="molecule type" value="Genomic_DNA"/>
</dbReference>
<keyword evidence="7 10" id="KW-0546">Nucleotide metabolism</keyword>
<feature type="binding site" evidence="10">
    <location>
        <position position="70"/>
    </location>
    <ligand>
        <name>substrate</name>
    </ligand>
</feature>
<dbReference type="AlphaFoldDB" id="A0A926EA75"/>
<evidence type="ECO:0000313" key="13">
    <source>
        <dbReference type="Proteomes" id="UP000660861"/>
    </source>
</evidence>
<comment type="function">
    <text evidence="10">Pyrophosphatase that catalyzes the hydrolysis of nucleoside triphosphates to their monophosphate derivatives, with a high preference for the non-canonical purine nucleotides XTP (xanthosine triphosphate), dITP (deoxyinosine triphosphate) and ITP. Seems to function as a house-cleaning enzyme that removes non-canonical purine nucleotides from the nucleotide pool, thus preventing their incorporation into DNA/RNA and avoiding chromosomal lesions.</text>
</comment>
<comment type="catalytic activity">
    <reaction evidence="8 10">
        <text>dITP + H2O = dIMP + diphosphate + H(+)</text>
        <dbReference type="Rhea" id="RHEA:28342"/>
        <dbReference type="ChEBI" id="CHEBI:15377"/>
        <dbReference type="ChEBI" id="CHEBI:15378"/>
        <dbReference type="ChEBI" id="CHEBI:33019"/>
        <dbReference type="ChEBI" id="CHEBI:61194"/>
        <dbReference type="ChEBI" id="CHEBI:61382"/>
        <dbReference type="EC" id="3.6.1.66"/>
    </reaction>
</comment>
<dbReference type="SUPFAM" id="SSF52972">
    <property type="entry name" value="ITPase-like"/>
    <property type="match status" value="1"/>
</dbReference>
<feature type="binding site" evidence="10">
    <location>
        <begin position="150"/>
        <end position="153"/>
    </location>
    <ligand>
        <name>substrate</name>
    </ligand>
</feature>
<protein>
    <recommendedName>
        <fullName evidence="10">dITP/XTP pyrophosphatase</fullName>
        <ecNumber evidence="10">3.6.1.66</ecNumber>
    </recommendedName>
    <alternativeName>
        <fullName evidence="10">Non-canonical purine NTP pyrophosphatase</fullName>
    </alternativeName>
    <alternativeName>
        <fullName evidence="10">Non-standard purine NTP pyrophosphatase</fullName>
    </alternativeName>
    <alternativeName>
        <fullName evidence="10">Nucleoside-triphosphate diphosphatase</fullName>
    </alternativeName>
    <alternativeName>
        <fullName evidence="10">Nucleoside-triphosphate pyrophosphatase</fullName>
        <shortName evidence="10">NTPase</shortName>
    </alternativeName>
</protein>
<evidence type="ECO:0000256" key="3">
    <source>
        <dbReference type="ARBA" id="ARBA00022723"/>
    </source>
</evidence>
<keyword evidence="5 10" id="KW-0378">Hydrolase</keyword>
<evidence type="ECO:0000256" key="2">
    <source>
        <dbReference type="ARBA" id="ARBA00011738"/>
    </source>
</evidence>
<dbReference type="InterPro" id="IPR002637">
    <property type="entry name" value="RdgB/HAM1"/>
</dbReference>
<accession>A0A926EA75</accession>
<evidence type="ECO:0000256" key="8">
    <source>
        <dbReference type="ARBA" id="ARBA00051875"/>
    </source>
</evidence>
<comment type="cofactor">
    <cofactor evidence="10">
        <name>Mg(2+)</name>
        <dbReference type="ChEBI" id="CHEBI:18420"/>
    </cofactor>
    <text evidence="10">Binds 1 Mg(2+) ion per subunit.</text>
</comment>
<dbReference type="FunFam" id="3.90.950.10:FF:000001">
    <property type="entry name" value="dITP/XTP pyrophosphatase"/>
    <property type="match status" value="1"/>
</dbReference>
<evidence type="ECO:0000256" key="4">
    <source>
        <dbReference type="ARBA" id="ARBA00022741"/>
    </source>
</evidence>
<dbReference type="GO" id="GO:0000166">
    <property type="term" value="F:nucleotide binding"/>
    <property type="evidence" value="ECO:0007669"/>
    <property type="project" value="UniProtKB-KW"/>
</dbReference>
<dbReference type="InterPro" id="IPR029001">
    <property type="entry name" value="ITPase-like_fam"/>
</dbReference>
<dbReference type="GO" id="GO:0009117">
    <property type="term" value="P:nucleotide metabolic process"/>
    <property type="evidence" value="ECO:0007669"/>
    <property type="project" value="UniProtKB-KW"/>
</dbReference>
<dbReference type="InterPro" id="IPR020922">
    <property type="entry name" value="dITP/XTP_pyrophosphatase"/>
</dbReference>
<comment type="caution">
    <text evidence="12">The sequence shown here is derived from an EMBL/GenBank/DDBJ whole genome shotgun (WGS) entry which is preliminary data.</text>
</comment>
<feature type="binding site" evidence="10">
    <location>
        <position position="69"/>
    </location>
    <ligand>
        <name>Mg(2+)</name>
        <dbReference type="ChEBI" id="CHEBI:18420"/>
    </ligand>
</feature>
<dbReference type="PANTHER" id="PTHR11067">
    <property type="entry name" value="INOSINE TRIPHOSPHATE PYROPHOSPHATASE/HAM1 PROTEIN"/>
    <property type="match status" value="1"/>
</dbReference>
<dbReference type="Proteomes" id="UP000660861">
    <property type="component" value="Unassembled WGS sequence"/>
</dbReference>
<reference evidence="12" key="1">
    <citation type="submission" date="2020-08" db="EMBL/GenBank/DDBJ databases">
        <title>Genome public.</title>
        <authorList>
            <person name="Liu C."/>
            <person name="Sun Q."/>
        </authorList>
    </citation>
    <scope>NUCLEOTIDE SEQUENCE</scope>
    <source>
        <strain evidence="12">NSJ-54</strain>
    </source>
</reference>
<dbReference type="GO" id="GO:0017111">
    <property type="term" value="F:ribonucleoside triphosphate phosphatase activity"/>
    <property type="evidence" value="ECO:0007669"/>
    <property type="project" value="InterPro"/>
</dbReference>
<evidence type="ECO:0000256" key="10">
    <source>
        <dbReference type="HAMAP-Rule" id="MF_01405"/>
    </source>
</evidence>
<evidence type="ECO:0000256" key="9">
    <source>
        <dbReference type="ARBA" id="ARBA00052017"/>
    </source>
</evidence>
<dbReference type="Gene3D" id="3.90.950.10">
    <property type="match status" value="1"/>
</dbReference>
<dbReference type="GO" id="GO:0005829">
    <property type="term" value="C:cytosol"/>
    <property type="evidence" value="ECO:0007669"/>
    <property type="project" value="TreeGrafter"/>
</dbReference>
<comment type="similarity">
    <text evidence="1 10 11">Belongs to the HAM1 NTPase family.</text>
</comment>
<dbReference type="GO" id="GO:0035870">
    <property type="term" value="F:dITP diphosphatase activity"/>
    <property type="evidence" value="ECO:0007669"/>
    <property type="project" value="UniProtKB-UniRule"/>
</dbReference>
<dbReference type="GO" id="GO:0009146">
    <property type="term" value="P:purine nucleoside triphosphate catabolic process"/>
    <property type="evidence" value="ECO:0007669"/>
    <property type="project" value="UniProtKB-UniRule"/>
</dbReference>
<dbReference type="NCBIfam" id="TIGR00042">
    <property type="entry name" value="RdgB/HAM1 family non-canonical purine NTP pyrophosphatase"/>
    <property type="match status" value="1"/>
</dbReference>
<dbReference type="Pfam" id="PF01725">
    <property type="entry name" value="Ham1p_like"/>
    <property type="match status" value="1"/>
</dbReference>
<evidence type="ECO:0000256" key="11">
    <source>
        <dbReference type="RuleBase" id="RU003781"/>
    </source>
</evidence>
<keyword evidence="3 10" id="KW-0479">Metal-binding</keyword>
<organism evidence="12 13">
    <name type="scientific">Zongyangia hominis</name>
    <dbReference type="NCBI Taxonomy" id="2763677"/>
    <lineage>
        <taxon>Bacteria</taxon>
        <taxon>Bacillati</taxon>
        <taxon>Bacillota</taxon>
        <taxon>Clostridia</taxon>
        <taxon>Eubacteriales</taxon>
        <taxon>Oscillospiraceae</taxon>
        <taxon>Zongyangia</taxon>
    </lineage>
</organism>
<comment type="catalytic activity">
    <reaction evidence="10">
        <text>ITP + H2O = IMP + diphosphate + H(+)</text>
        <dbReference type="Rhea" id="RHEA:29399"/>
        <dbReference type="ChEBI" id="CHEBI:15377"/>
        <dbReference type="ChEBI" id="CHEBI:15378"/>
        <dbReference type="ChEBI" id="CHEBI:33019"/>
        <dbReference type="ChEBI" id="CHEBI:58053"/>
        <dbReference type="ChEBI" id="CHEBI:61402"/>
        <dbReference type="EC" id="3.6.1.66"/>
    </reaction>
</comment>
<gene>
    <name evidence="12" type="ORF">H8709_00250</name>
</gene>
<dbReference type="HAMAP" id="MF_01405">
    <property type="entry name" value="Non_canon_purine_NTPase"/>
    <property type="match status" value="1"/>
</dbReference>
<keyword evidence="13" id="KW-1185">Reference proteome</keyword>
<dbReference type="GO" id="GO:0036220">
    <property type="term" value="F:ITP diphosphatase activity"/>
    <property type="evidence" value="ECO:0007669"/>
    <property type="project" value="UniProtKB-UniRule"/>
</dbReference>
<evidence type="ECO:0000256" key="5">
    <source>
        <dbReference type="ARBA" id="ARBA00022801"/>
    </source>
</evidence>
<keyword evidence="6 10" id="KW-0460">Magnesium</keyword>
<comment type="catalytic activity">
    <reaction evidence="9 10">
        <text>XTP + H2O = XMP + diphosphate + H(+)</text>
        <dbReference type="Rhea" id="RHEA:28610"/>
        <dbReference type="ChEBI" id="CHEBI:15377"/>
        <dbReference type="ChEBI" id="CHEBI:15378"/>
        <dbReference type="ChEBI" id="CHEBI:33019"/>
        <dbReference type="ChEBI" id="CHEBI:57464"/>
        <dbReference type="ChEBI" id="CHEBI:61314"/>
        <dbReference type="EC" id="3.6.1.66"/>
    </reaction>
</comment>
<evidence type="ECO:0000256" key="7">
    <source>
        <dbReference type="ARBA" id="ARBA00023080"/>
    </source>
</evidence>
<comment type="subunit">
    <text evidence="2 10">Homodimer.</text>
</comment>
<name>A0A926EA75_9FIRM</name>
<feature type="active site" description="Proton acceptor" evidence="10">
    <location>
        <position position="69"/>
    </location>
</feature>
<dbReference type="GO" id="GO:0046872">
    <property type="term" value="F:metal ion binding"/>
    <property type="evidence" value="ECO:0007669"/>
    <property type="project" value="UniProtKB-KW"/>
</dbReference>
<evidence type="ECO:0000256" key="6">
    <source>
        <dbReference type="ARBA" id="ARBA00022842"/>
    </source>
</evidence>
<dbReference type="EC" id="3.6.1.66" evidence="10"/>
<keyword evidence="4 10" id="KW-0547">Nucleotide-binding</keyword>
<dbReference type="GO" id="GO:0036222">
    <property type="term" value="F:XTP diphosphatase activity"/>
    <property type="evidence" value="ECO:0007669"/>
    <property type="project" value="UniProtKB-UniRule"/>
</dbReference>
<dbReference type="RefSeq" id="WP_262396368.1">
    <property type="nucleotide sequence ID" value="NZ_JACRTC010000001.1"/>
</dbReference>
<proteinExistence type="inferred from homology"/>
<feature type="binding site" evidence="10">
    <location>
        <position position="171"/>
    </location>
    <ligand>
        <name>substrate</name>
    </ligand>
</feature>
<dbReference type="PANTHER" id="PTHR11067:SF9">
    <property type="entry name" value="INOSINE TRIPHOSPHATE PYROPHOSPHATASE"/>
    <property type="match status" value="1"/>
</dbReference>
<dbReference type="NCBIfam" id="NF011397">
    <property type="entry name" value="PRK14822.1"/>
    <property type="match status" value="1"/>
</dbReference>
<sequence length="195" mass="20946">MKVVIATGNPGKLKEFKRILSPYGVEVLSQSQAGVQLDVEETGTTFEENALLKAQAVFAATGLPAIADDSGLVVDALDGAPGVYTARYAGEHATDDENIQKLLANMQGVGERSARFVSAICYVWGEEKSLTTRGECEGSIGFTKRGDGGFGYDPIFMVGEKSFAQLSAEEKDAISHRGKALRLFLEAFGRLMEEK</sequence>